<dbReference type="OrthoDB" id="4435847at2"/>
<organism evidence="8 9">
    <name type="scientific">Amycolatopsis alkalitolerans</name>
    <dbReference type="NCBI Taxonomy" id="2547244"/>
    <lineage>
        <taxon>Bacteria</taxon>
        <taxon>Bacillati</taxon>
        <taxon>Actinomycetota</taxon>
        <taxon>Actinomycetes</taxon>
        <taxon>Pseudonocardiales</taxon>
        <taxon>Pseudonocardiaceae</taxon>
        <taxon>Amycolatopsis</taxon>
    </lineage>
</organism>
<feature type="domain" description="ATP-grasp" evidence="6">
    <location>
        <begin position="120"/>
        <end position="318"/>
    </location>
</feature>
<dbReference type="Pfam" id="PF02786">
    <property type="entry name" value="CPSase_L_D2"/>
    <property type="match status" value="1"/>
</dbReference>
<dbReference type="PROSITE" id="PS00866">
    <property type="entry name" value="CPSASE_1"/>
    <property type="match status" value="1"/>
</dbReference>
<dbReference type="SUPFAM" id="SSF56059">
    <property type="entry name" value="Glutathione synthetase ATP-binding domain-like"/>
    <property type="match status" value="1"/>
</dbReference>
<dbReference type="InterPro" id="IPR005482">
    <property type="entry name" value="Biotin_COase_C"/>
</dbReference>
<dbReference type="FunFam" id="3.30.1490.20:FF:000003">
    <property type="entry name" value="acetyl-CoA carboxylase isoform X1"/>
    <property type="match status" value="1"/>
</dbReference>
<dbReference type="SMART" id="SM00878">
    <property type="entry name" value="Biotin_carb_C"/>
    <property type="match status" value="1"/>
</dbReference>
<dbReference type="SUPFAM" id="SSF52440">
    <property type="entry name" value="PreATP-grasp domain"/>
    <property type="match status" value="1"/>
</dbReference>
<reference evidence="8 9" key="1">
    <citation type="submission" date="2019-06" db="EMBL/GenBank/DDBJ databases">
        <title>Amycolatopsis alkalitolerans sp. nov., isolated from Gastrodia elata Blume.</title>
        <authorList>
            <person name="Narsing Rao M.P."/>
            <person name="Li W.J."/>
        </authorList>
    </citation>
    <scope>NUCLEOTIDE SEQUENCE [LARGE SCALE GENOMIC DNA]</scope>
    <source>
        <strain evidence="8 9">SYSUP0005</strain>
    </source>
</reference>
<dbReference type="PROSITE" id="PS50979">
    <property type="entry name" value="BC"/>
    <property type="match status" value="1"/>
</dbReference>
<dbReference type="Proteomes" id="UP000305546">
    <property type="component" value="Unassembled WGS sequence"/>
</dbReference>
<dbReference type="InterPro" id="IPR011761">
    <property type="entry name" value="ATP-grasp"/>
</dbReference>
<dbReference type="InterPro" id="IPR005481">
    <property type="entry name" value="BC-like_N"/>
</dbReference>
<dbReference type="PANTHER" id="PTHR18866">
    <property type="entry name" value="CARBOXYLASE:PYRUVATE/ACETYL-COA/PROPIONYL-COA CARBOXYLASE"/>
    <property type="match status" value="1"/>
</dbReference>
<keyword evidence="3 5" id="KW-0067">ATP-binding</keyword>
<dbReference type="AlphaFoldDB" id="A0A5C4M0U3"/>
<dbReference type="InterPro" id="IPR005479">
    <property type="entry name" value="CPAse_ATP-bd"/>
</dbReference>
<comment type="caution">
    <text evidence="8">The sequence shown here is derived from an EMBL/GenBank/DDBJ whole genome shotgun (WGS) entry which is preliminary data.</text>
</comment>
<dbReference type="PANTHER" id="PTHR18866:SF128">
    <property type="entry name" value="UREA AMIDOLYASE"/>
    <property type="match status" value="1"/>
</dbReference>
<dbReference type="InterPro" id="IPR011054">
    <property type="entry name" value="Rudment_hybrid_motif"/>
</dbReference>
<evidence type="ECO:0000259" key="7">
    <source>
        <dbReference type="PROSITE" id="PS50979"/>
    </source>
</evidence>
<evidence type="ECO:0000313" key="9">
    <source>
        <dbReference type="Proteomes" id="UP000305546"/>
    </source>
</evidence>
<dbReference type="PROSITE" id="PS50975">
    <property type="entry name" value="ATP_GRASP"/>
    <property type="match status" value="1"/>
</dbReference>
<protein>
    <submittedName>
        <fullName evidence="8">Biotin carboxylase</fullName>
    </submittedName>
</protein>
<dbReference type="SUPFAM" id="SSF51246">
    <property type="entry name" value="Rudiment single hybrid motif"/>
    <property type="match status" value="1"/>
</dbReference>
<dbReference type="InterPro" id="IPR011764">
    <property type="entry name" value="Biotin_carboxylation_dom"/>
</dbReference>
<dbReference type="Pfam" id="PF02785">
    <property type="entry name" value="Biotin_carb_C"/>
    <property type="match status" value="1"/>
</dbReference>
<keyword evidence="4" id="KW-0092">Biotin</keyword>
<accession>A0A5C4M0U3</accession>
<feature type="domain" description="Biotin carboxylation" evidence="7">
    <location>
        <begin position="1"/>
        <end position="446"/>
    </location>
</feature>
<evidence type="ECO:0000256" key="4">
    <source>
        <dbReference type="ARBA" id="ARBA00023267"/>
    </source>
</evidence>
<dbReference type="Pfam" id="PF00289">
    <property type="entry name" value="Biotin_carb_N"/>
    <property type="match status" value="1"/>
</dbReference>
<proteinExistence type="predicted"/>
<evidence type="ECO:0000313" key="8">
    <source>
        <dbReference type="EMBL" id="TNC25195.1"/>
    </source>
</evidence>
<dbReference type="InterPro" id="IPR016185">
    <property type="entry name" value="PreATP-grasp_dom_sf"/>
</dbReference>
<evidence type="ECO:0000256" key="3">
    <source>
        <dbReference type="ARBA" id="ARBA00022840"/>
    </source>
</evidence>
<keyword evidence="2 5" id="KW-0547">Nucleotide-binding</keyword>
<sequence>MPASLLIANRGEIARRIVRTAREHGVRSIVVHSPGDAELPFVREADEAIGIDDLPESQVYLAADRIVSAGMRCGAEAVHPGYGFLSERASFARAVQDAGMRWVGPSPAAIAAVGDKIEARRIVAEAGVPVGKGSGDSIDSPEAAMAEAEAIGYPLMLKASAGGGGMGMSVAHDQAELTTLFEATRSRAERLFGDSRVFLERFVEHARHVEVQIFGLADGTVVALGERDCSTQRRNQKVVEESPAPNLPGEVRDELLRAAVVAGRAVGYRNAGTVEFLVDAVTFELSFLEMNTRLQVEHPVTELVTGLDLVHEQLRVAMGGPPSVGLAARAPSGHAIEARVCAEDPVRFLPGPGHVTRWDEPAGEGIRVDSGYRRGNTVTADFDPLLAKLCAHGPTRDAAIGRLRTALDQFAIEGPKTNLEFLRRLVRDRRFADGRYDTGLVHAVQAAT</sequence>
<name>A0A5C4M0U3_9PSEU</name>
<dbReference type="GO" id="GO:0005524">
    <property type="term" value="F:ATP binding"/>
    <property type="evidence" value="ECO:0007669"/>
    <property type="project" value="UniProtKB-UniRule"/>
</dbReference>
<keyword evidence="1" id="KW-0436">Ligase</keyword>
<dbReference type="EMBL" id="VDFW01000012">
    <property type="protein sequence ID" value="TNC25195.1"/>
    <property type="molecule type" value="Genomic_DNA"/>
</dbReference>
<dbReference type="Gene3D" id="3.30.470.20">
    <property type="entry name" value="ATP-grasp fold, B domain"/>
    <property type="match status" value="1"/>
</dbReference>
<evidence type="ECO:0000256" key="5">
    <source>
        <dbReference type="PROSITE-ProRule" id="PRU00409"/>
    </source>
</evidence>
<evidence type="ECO:0000259" key="6">
    <source>
        <dbReference type="PROSITE" id="PS50975"/>
    </source>
</evidence>
<dbReference type="InterPro" id="IPR050856">
    <property type="entry name" value="Biotin_carboxylase_complex"/>
</dbReference>
<dbReference type="GO" id="GO:0046872">
    <property type="term" value="F:metal ion binding"/>
    <property type="evidence" value="ECO:0007669"/>
    <property type="project" value="InterPro"/>
</dbReference>
<keyword evidence="9" id="KW-1185">Reference proteome</keyword>
<evidence type="ECO:0000256" key="2">
    <source>
        <dbReference type="ARBA" id="ARBA00022741"/>
    </source>
</evidence>
<dbReference type="GO" id="GO:0016874">
    <property type="term" value="F:ligase activity"/>
    <property type="evidence" value="ECO:0007669"/>
    <property type="project" value="UniProtKB-KW"/>
</dbReference>
<dbReference type="PROSITE" id="PS00867">
    <property type="entry name" value="CPSASE_2"/>
    <property type="match status" value="1"/>
</dbReference>
<gene>
    <name evidence="8" type="ORF">FG385_16010</name>
</gene>
<evidence type="ECO:0000256" key="1">
    <source>
        <dbReference type="ARBA" id="ARBA00022598"/>
    </source>
</evidence>